<accession>A0A1X6NBI3</accession>
<dbReference type="RefSeq" id="XP_024342792.1">
    <property type="nucleotide sequence ID" value="XM_024484072.1"/>
</dbReference>
<dbReference type="STRING" id="670580.A0A1X6NBI3"/>
<sequence>MDAARSAPNLRETGICDLPYDILFELVHYLAAQDMSYLLSTCRTLHKYLHEISLWQHFSARYGLRDLSHFHGLSFYTVYTQLLHAYAPLCGLWASDHPYRGNIMEFRLTVDEDYAGIVGESWVFPDSSSPDTRLLRPQYMPVVTIGFQPPPRCMADKGSNGSGTVSVYCDLAHPSNADIDSCHLSRIEVLSSTQDGYFMQNYRRSFPHPDFPWEGASWYEGERGMPRLKISTPVSVDQHELVRIYPAVRLPLVFSTPTKHLKPPAISITCPHKDFRGSFEPPIPFEDLTPAPPRYYPLKCEIRIGIDPESDEWKPESLVGLWIGDYGPNGLEVLYLSWHPDAMEVHAHKITGDIHVPRVLRGSCSLGLRYTCSASVCGGGHGQ</sequence>
<dbReference type="OrthoDB" id="722566at2759"/>
<dbReference type="AlphaFoldDB" id="A0A1X6NBI3"/>
<evidence type="ECO:0000259" key="1">
    <source>
        <dbReference type="PROSITE" id="PS50181"/>
    </source>
</evidence>
<proteinExistence type="predicted"/>
<protein>
    <recommendedName>
        <fullName evidence="1">F-box domain-containing protein</fullName>
    </recommendedName>
</protein>
<feature type="domain" description="F-box" evidence="1">
    <location>
        <begin position="12"/>
        <end position="58"/>
    </location>
</feature>
<dbReference type="Pfam" id="PF12014">
    <property type="entry name" value="Cyclin_D1_bind"/>
    <property type="match status" value="1"/>
</dbReference>
<reference evidence="2 3" key="1">
    <citation type="submission" date="2017-04" db="EMBL/GenBank/DDBJ databases">
        <title>Genome Sequence of the Model Brown-Rot Fungus Postia placenta SB12.</title>
        <authorList>
            <consortium name="DOE Joint Genome Institute"/>
            <person name="Gaskell J."/>
            <person name="Kersten P."/>
            <person name="Larrondo L.F."/>
            <person name="Canessa P."/>
            <person name="Martinez D."/>
            <person name="Hibbett D."/>
            <person name="Schmoll M."/>
            <person name="Kubicek C.P."/>
            <person name="Martinez A.T."/>
            <person name="Yadav J."/>
            <person name="Master E."/>
            <person name="Magnuson J.K."/>
            <person name="James T."/>
            <person name="Yaver D."/>
            <person name="Berka R."/>
            <person name="Labutti K."/>
            <person name="Lipzen A."/>
            <person name="Aerts A."/>
            <person name="Barry K."/>
            <person name="Henrissat B."/>
            <person name="Blanchette R."/>
            <person name="Grigoriev I."/>
            <person name="Cullen D."/>
        </authorList>
    </citation>
    <scope>NUCLEOTIDE SEQUENCE [LARGE SCALE GENOMIC DNA]</scope>
    <source>
        <strain evidence="2 3">MAD-698-R-SB12</strain>
    </source>
</reference>
<gene>
    <name evidence="2" type="ORF">POSPLADRAFT_1131382</name>
</gene>
<dbReference type="PROSITE" id="PS50181">
    <property type="entry name" value="FBOX"/>
    <property type="match status" value="1"/>
</dbReference>
<dbReference type="Pfam" id="PF12937">
    <property type="entry name" value="F-box-like"/>
    <property type="match status" value="1"/>
</dbReference>
<dbReference type="SUPFAM" id="SSF81383">
    <property type="entry name" value="F-box domain"/>
    <property type="match status" value="1"/>
</dbReference>
<organism evidence="2 3">
    <name type="scientific">Postia placenta MAD-698-R-SB12</name>
    <dbReference type="NCBI Taxonomy" id="670580"/>
    <lineage>
        <taxon>Eukaryota</taxon>
        <taxon>Fungi</taxon>
        <taxon>Dikarya</taxon>
        <taxon>Basidiomycota</taxon>
        <taxon>Agaricomycotina</taxon>
        <taxon>Agaricomycetes</taxon>
        <taxon>Polyporales</taxon>
        <taxon>Adustoporiaceae</taxon>
        <taxon>Rhodonia</taxon>
    </lineage>
</organism>
<dbReference type="InterPro" id="IPR001810">
    <property type="entry name" value="F-box_dom"/>
</dbReference>
<dbReference type="Proteomes" id="UP000194127">
    <property type="component" value="Unassembled WGS sequence"/>
</dbReference>
<dbReference type="GeneID" id="36329021"/>
<evidence type="ECO:0000313" key="3">
    <source>
        <dbReference type="Proteomes" id="UP000194127"/>
    </source>
</evidence>
<dbReference type="InterPro" id="IPR036047">
    <property type="entry name" value="F-box-like_dom_sf"/>
</dbReference>
<name>A0A1X6NBI3_9APHY</name>
<keyword evidence="3" id="KW-1185">Reference proteome</keyword>
<evidence type="ECO:0000313" key="2">
    <source>
        <dbReference type="EMBL" id="OSX65998.1"/>
    </source>
</evidence>
<dbReference type="EMBL" id="KZ110592">
    <property type="protein sequence ID" value="OSX65998.1"/>
    <property type="molecule type" value="Genomic_DNA"/>
</dbReference>